<evidence type="ECO:0000256" key="1">
    <source>
        <dbReference type="SAM" id="Phobius"/>
    </source>
</evidence>
<keyword evidence="1" id="KW-0812">Transmembrane</keyword>
<keyword evidence="1" id="KW-0472">Membrane</keyword>
<comment type="caution">
    <text evidence="2">The sequence shown here is derived from an EMBL/GenBank/DDBJ whole genome shotgun (WGS) entry which is preliminary data.</text>
</comment>
<gene>
    <name evidence="2" type="ORF">S01H4_03395</name>
</gene>
<keyword evidence="1" id="KW-1133">Transmembrane helix</keyword>
<proteinExistence type="predicted"/>
<evidence type="ECO:0000313" key="2">
    <source>
        <dbReference type="EMBL" id="GAG57174.1"/>
    </source>
</evidence>
<feature type="transmembrane region" description="Helical" evidence="1">
    <location>
        <begin position="14"/>
        <end position="35"/>
    </location>
</feature>
<protein>
    <submittedName>
        <fullName evidence="2">Uncharacterized protein</fullName>
    </submittedName>
</protein>
<name>X0YLN3_9ZZZZ</name>
<reference evidence="2" key="1">
    <citation type="journal article" date="2014" name="Front. Microbiol.">
        <title>High frequency of phylogenetically diverse reductive dehalogenase-homologous genes in deep subseafloor sedimentary metagenomes.</title>
        <authorList>
            <person name="Kawai M."/>
            <person name="Futagami T."/>
            <person name="Toyoda A."/>
            <person name="Takaki Y."/>
            <person name="Nishi S."/>
            <person name="Hori S."/>
            <person name="Arai W."/>
            <person name="Tsubouchi T."/>
            <person name="Morono Y."/>
            <person name="Uchiyama I."/>
            <person name="Ito T."/>
            <person name="Fujiyama A."/>
            <person name="Inagaki F."/>
            <person name="Takami H."/>
        </authorList>
    </citation>
    <scope>NUCLEOTIDE SEQUENCE</scope>
    <source>
        <strain evidence="2">Expedition CK06-06</strain>
    </source>
</reference>
<feature type="non-terminal residue" evidence="2">
    <location>
        <position position="58"/>
    </location>
</feature>
<accession>X0YLN3</accession>
<sequence>MSILEKLQNIDRRYIYLLAWVFVLFPLLFPLGLPVPIGRESKAWKEYIENIPDDSTII</sequence>
<dbReference type="AlphaFoldDB" id="X0YLN3"/>
<dbReference type="EMBL" id="BART01000829">
    <property type="protein sequence ID" value="GAG57174.1"/>
    <property type="molecule type" value="Genomic_DNA"/>
</dbReference>
<organism evidence="2">
    <name type="scientific">marine sediment metagenome</name>
    <dbReference type="NCBI Taxonomy" id="412755"/>
    <lineage>
        <taxon>unclassified sequences</taxon>
        <taxon>metagenomes</taxon>
        <taxon>ecological metagenomes</taxon>
    </lineage>
</organism>